<feature type="signal peptide" evidence="1">
    <location>
        <begin position="1"/>
        <end position="23"/>
    </location>
</feature>
<dbReference type="Gene3D" id="3.10.310.50">
    <property type="match status" value="1"/>
</dbReference>
<keyword evidence="1" id="KW-0732">Signal</keyword>
<feature type="domain" description="TPM" evidence="2">
    <location>
        <begin position="38"/>
        <end position="152"/>
    </location>
</feature>
<evidence type="ECO:0000259" key="2">
    <source>
        <dbReference type="Pfam" id="PF04536"/>
    </source>
</evidence>
<dbReference type="PANTHER" id="PTHR30373:SF2">
    <property type="entry name" value="UPF0603 PROTEIN YGCG"/>
    <property type="match status" value="1"/>
</dbReference>
<keyword evidence="4" id="KW-1185">Reference proteome</keyword>
<evidence type="ECO:0000313" key="3">
    <source>
        <dbReference type="EMBL" id="SHG49606.1"/>
    </source>
</evidence>
<dbReference type="Pfam" id="PF04536">
    <property type="entry name" value="TPM_phosphatase"/>
    <property type="match status" value="1"/>
</dbReference>
<name>A0A1M5K9U2_9FIRM</name>
<dbReference type="OrthoDB" id="9810918at2"/>
<dbReference type="Proteomes" id="UP000243255">
    <property type="component" value="Unassembled WGS sequence"/>
</dbReference>
<dbReference type="STRING" id="1121321.SAMN04488530_102183"/>
<dbReference type="InterPro" id="IPR007621">
    <property type="entry name" value="TPM_dom"/>
</dbReference>
<evidence type="ECO:0000256" key="1">
    <source>
        <dbReference type="SAM" id="SignalP"/>
    </source>
</evidence>
<feature type="chain" id="PRO_5012229033" description="TPM domain-containing protein" evidence="1">
    <location>
        <begin position="24"/>
        <end position="253"/>
    </location>
</feature>
<proteinExistence type="predicted"/>
<gene>
    <name evidence="3" type="ORF">SAMN04488530_102183</name>
</gene>
<sequence length="253" mass="28246">MKKYKILIVTLIAFLLSSFFTFAKDGIIEPTRAFYTADYTEILSSQLEEFIISTNLNYEKTEEKPQVVVATVENLNGLDIREYTVKLFEKWKIGNAKYDNGVLVLISLEERKIRIEVGYGLEGALPDGKVGNILDSANKYLTQDEFDDAVGSIFVGLTQEINKEYDYDDEKIYSNNAISSEYIAKDKYDVPLAYKAIAISLLLLLLWLDHRFAQGFFAGIILNMLFRGIFNSGHGGSSGMGGSSGGGGSERDF</sequence>
<dbReference type="EMBL" id="FQWX01000002">
    <property type="protein sequence ID" value="SHG49606.1"/>
    <property type="molecule type" value="Genomic_DNA"/>
</dbReference>
<reference evidence="4" key="1">
    <citation type="submission" date="2016-11" db="EMBL/GenBank/DDBJ databases">
        <authorList>
            <person name="Varghese N."/>
            <person name="Submissions S."/>
        </authorList>
    </citation>
    <scope>NUCLEOTIDE SEQUENCE [LARGE SCALE GENOMIC DNA]</scope>
    <source>
        <strain evidence="4">DSM 2635</strain>
    </source>
</reference>
<dbReference type="RefSeq" id="WP_159430044.1">
    <property type="nucleotide sequence ID" value="NZ_BAABCH010000028.1"/>
</dbReference>
<accession>A0A1M5K9U2</accession>
<protein>
    <recommendedName>
        <fullName evidence="2">TPM domain-containing protein</fullName>
    </recommendedName>
</protein>
<dbReference type="AlphaFoldDB" id="A0A1M5K9U2"/>
<evidence type="ECO:0000313" key="4">
    <source>
        <dbReference type="Proteomes" id="UP000243255"/>
    </source>
</evidence>
<organism evidence="3 4">
    <name type="scientific">Asaccharospora irregularis DSM 2635</name>
    <dbReference type="NCBI Taxonomy" id="1121321"/>
    <lineage>
        <taxon>Bacteria</taxon>
        <taxon>Bacillati</taxon>
        <taxon>Bacillota</taxon>
        <taxon>Clostridia</taxon>
        <taxon>Peptostreptococcales</taxon>
        <taxon>Peptostreptococcaceae</taxon>
        <taxon>Asaccharospora</taxon>
    </lineage>
</organism>
<dbReference type="PANTHER" id="PTHR30373">
    <property type="entry name" value="UPF0603 PROTEIN YGCG"/>
    <property type="match status" value="1"/>
</dbReference>